<evidence type="ECO:0000313" key="2">
    <source>
        <dbReference type="Proteomes" id="UP001163739"/>
    </source>
</evidence>
<sequence>MAISEFRKKKAAELEIAAFRNVGLEIVTLYKQLLSTITPHNTSSTQQPAGSSTNEPPWHNELAIFRRVIHHLYNQY</sequence>
<organism evidence="1 2">
    <name type="scientific">Alkalimarinus alittae</name>
    <dbReference type="NCBI Taxonomy" id="2961619"/>
    <lineage>
        <taxon>Bacteria</taxon>
        <taxon>Pseudomonadati</taxon>
        <taxon>Pseudomonadota</taxon>
        <taxon>Gammaproteobacteria</taxon>
        <taxon>Alteromonadales</taxon>
        <taxon>Alteromonadaceae</taxon>
        <taxon>Alkalimarinus</taxon>
    </lineage>
</organism>
<keyword evidence="2" id="KW-1185">Reference proteome</keyword>
<dbReference type="RefSeq" id="WP_265047897.1">
    <property type="nucleotide sequence ID" value="NZ_CP100390.1"/>
</dbReference>
<accession>A0ABY6N2T6</accession>
<name>A0ABY6N2T6_9ALTE</name>
<reference evidence="1" key="1">
    <citation type="submission" date="2022-06" db="EMBL/GenBank/DDBJ databases">
        <title>Alkalimarinus sp. nov., isolated from gut of a Alitta virens.</title>
        <authorList>
            <person name="Yang A.I."/>
            <person name="Shin N.-R."/>
        </authorList>
    </citation>
    <scope>NUCLEOTIDE SEQUENCE</scope>
    <source>
        <strain evidence="1">A2M4</strain>
    </source>
</reference>
<protein>
    <submittedName>
        <fullName evidence="1">Uncharacterized protein</fullName>
    </submittedName>
</protein>
<dbReference type="EMBL" id="CP100390">
    <property type="protein sequence ID" value="UZE96411.1"/>
    <property type="molecule type" value="Genomic_DNA"/>
</dbReference>
<evidence type="ECO:0000313" key="1">
    <source>
        <dbReference type="EMBL" id="UZE96411.1"/>
    </source>
</evidence>
<dbReference type="Proteomes" id="UP001163739">
    <property type="component" value="Chromosome"/>
</dbReference>
<gene>
    <name evidence="1" type="ORF">NKI27_01300</name>
</gene>
<proteinExistence type="predicted"/>